<dbReference type="InterPro" id="IPR012347">
    <property type="entry name" value="Ferritin-like"/>
</dbReference>
<dbReference type="NCBIfam" id="NF045767">
    <property type="entry name" value="RuberyRbr"/>
    <property type="match status" value="1"/>
</dbReference>
<dbReference type="SUPFAM" id="SSF57802">
    <property type="entry name" value="Rubredoxin-like"/>
    <property type="match status" value="1"/>
</dbReference>
<accession>A0A9D1IGD7</accession>
<dbReference type="GO" id="GO:0016491">
    <property type="term" value="F:oxidoreductase activity"/>
    <property type="evidence" value="ECO:0007669"/>
    <property type="project" value="InterPro"/>
</dbReference>
<dbReference type="Gene3D" id="2.20.28.10">
    <property type="match status" value="1"/>
</dbReference>
<evidence type="ECO:0000256" key="5">
    <source>
        <dbReference type="ARBA" id="ARBA00023004"/>
    </source>
</evidence>
<evidence type="ECO:0000259" key="7">
    <source>
        <dbReference type="PROSITE" id="PS50905"/>
    </source>
</evidence>
<dbReference type="AlphaFoldDB" id="A0A9D1IGD7"/>
<dbReference type="GO" id="GO:0005506">
    <property type="term" value="F:iron ion binding"/>
    <property type="evidence" value="ECO:0007669"/>
    <property type="project" value="InterPro"/>
</dbReference>
<keyword evidence="3" id="KW-0479">Metal-binding</keyword>
<dbReference type="PROSITE" id="PS50903">
    <property type="entry name" value="RUBREDOXIN_LIKE"/>
    <property type="match status" value="1"/>
</dbReference>
<sequence>MAELKGSKTEKNLLAAFAGESQAHTKYLYYASKAKKDGYVQIGALFEETAKNEKEHAKIWFKLLHDGAVPATTENLKDAAAGENYEWTDMYAGFAETARAEGFDHIAQLFEGVAAIEKEHEERYRKLLSNIEGGLVFSRDGDMVWQCSNCGHIVIGKQAPEVCPVCAHPQSYFCLRAENY</sequence>
<feature type="domain" description="Rubredoxin-like" evidence="6">
    <location>
        <begin position="142"/>
        <end position="176"/>
    </location>
</feature>
<dbReference type="PANTHER" id="PTHR43865">
    <property type="entry name" value="RUBRERYTHRIN-RELATED"/>
    <property type="match status" value="1"/>
</dbReference>
<dbReference type="Pfam" id="PF21349">
    <property type="entry name" value="RUBY_RBDX"/>
    <property type="match status" value="1"/>
</dbReference>
<keyword evidence="2" id="KW-0813">Transport</keyword>
<feature type="domain" description="Ferritin-like diiron" evidence="7">
    <location>
        <begin position="3"/>
        <end position="135"/>
    </location>
</feature>
<dbReference type="Pfam" id="PF02915">
    <property type="entry name" value="Rubrerythrin"/>
    <property type="match status" value="1"/>
</dbReference>
<dbReference type="PROSITE" id="PS50905">
    <property type="entry name" value="FERRITIN_LIKE"/>
    <property type="match status" value="1"/>
</dbReference>
<comment type="caution">
    <text evidence="8">The sequence shown here is derived from an EMBL/GenBank/DDBJ whole genome shotgun (WGS) entry which is preliminary data.</text>
</comment>
<reference evidence="8" key="2">
    <citation type="journal article" date="2021" name="PeerJ">
        <title>Extensive microbial diversity within the chicken gut microbiome revealed by metagenomics and culture.</title>
        <authorList>
            <person name="Gilroy R."/>
            <person name="Ravi A."/>
            <person name="Getino M."/>
            <person name="Pursley I."/>
            <person name="Horton D.L."/>
            <person name="Alikhan N.F."/>
            <person name="Baker D."/>
            <person name="Gharbi K."/>
            <person name="Hall N."/>
            <person name="Watson M."/>
            <person name="Adriaenssens E.M."/>
            <person name="Foster-Nyarko E."/>
            <person name="Jarju S."/>
            <person name="Secka A."/>
            <person name="Antonio M."/>
            <person name="Oren A."/>
            <person name="Chaudhuri R.R."/>
            <person name="La Ragione R."/>
            <person name="Hildebrand F."/>
            <person name="Pallen M.J."/>
        </authorList>
    </citation>
    <scope>NUCLEOTIDE SEQUENCE</scope>
    <source>
        <strain evidence="8">ChiGjej1B1-19959</strain>
    </source>
</reference>
<dbReference type="PANTHER" id="PTHR43865:SF1">
    <property type="entry name" value="RUBRERYTHRIN-RELATED"/>
    <property type="match status" value="1"/>
</dbReference>
<dbReference type="EMBL" id="DVMW01000024">
    <property type="protein sequence ID" value="HIU35572.1"/>
    <property type="molecule type" value="Genomic_DNA"/>
</dbReference>
<dbReference type="CDD" id="cd00729">
    <property type="entry name" value="rubredoxin_SM"/>
    <property type="match status" value="1"/>
</dbReference>
<comment type="cofactor">
    <cofactor evidence="1">
        <name>Fe(3+)</name>
        <dbReference type="ChEBI" id="CHEBI:29034"/>
    </cofactor>
</comment>
<dbReference type="Proteomes" id="UP000824071">
    <property type="component" value="Unassembled WGS sequence"/>
</dbReference>
<name>A0A9D1IGD7_9FIRM</name>
<organism evidence="8 9">
    <name type="scientific">Candidatus Fimenecus excrementigallinarum</name>
    <dbReference type="NCBI Taxonomy" id="2840816"/>
    <lineage>
        <taxon>Bacteria</taxon>
        <taxon>Bacillati</taxon>
        <taxon>Bacillota</taxon>
        <taxon>Clostridia</taxon>
        <taxon>Candidatus Fimenecus</taxon>
    </lineage>
</organism>
<dbReference type="InterPro" id="IPR003251">
    <property type="entry name" value="Rr_diiron-bd_dom"/>
</dbReference>
<evidence type="ECO:0000256" key="1">
    <source>
        <dbReference type="ARBA" id="ARBA00001965"/>
    </source>
</evidence>
<gene>
    <name evidence="8" type="ORF">IAC53_03070</name>
</gene>
<dbReference type="Gene3D" id="1.20.1260.10">
    <property type="match status" value="1"/>
</dbReference>
<evidence type="ECO:0000256" key="3">
    <source>
        <dbReference type="ARBA" id="ARBA00022723"/>
    </source>
</evidence>
<evidence type="ECO:0000313" key="9">
    <source>
        <dbReference type="Proteomes" id="UP000824071"/>
    </source>
</evidence>
<evidence type="ECO:0000259" key="6">
    <source>
        <dbReference type="PROSITE" id="PS50903"/>
    </source>
</evidence>
<proteinExistence type="predicted"/>
<reference evidence="8" key="1">
    <citation type="submission" date="2020-10" db="EMBL/GenBank/DDBJ databases">
        <authorList>
            <person name="Gilroy R."/>
        </authorList>
    </citation>
    <scope>NUCLEOTIDE SEQUENCE</scope>
    <source>
        <strain evidence="8">ChiGjej1B1-19959</strain>
    </source>
</reference>
<dbReference type="InterPro" id="IPR048574">
    <property type="entry name" value="RUBY_RBDX"/>
</dbReference>
<dbReference type="CDD" id="cd01041">
    <property type="entry name" value="Rubrerythrin"/>
    <property type="match status" value="1"/>
</dbReference>
<dbReference type="SUPFAM" id="SSF47240">
    <property type="entry name" value="Ferritin-like"/>
    <property type="match status" value="1"/>
</dbReference>
<dbReference type="InterPro" id="IPR024934">
    <property type="entry name" value="Rubredoxin-like_dom"/>
</dbReference>
<protein>
    <submittedName>
        <fullName evidence="8">Rubrerythrin family protein</fullName>
    </submittedName>
</protein>
<keyword evidence="4" id="KW-0249">Electron transport</keyword>
<evidence type="ECO:0000313" key="8">
    <source>
        <dbReference type="EMBL" id="HIU35572.1"/>
    </source>
</evidence>
<keyword evidence="5" id="KW-0408">Iron</keyword>
<dbReference type="InterPro" id="IPR009040">
    <property type="entry name" value="Ferritin-like_diiron"/>
</dbReference>
<evidence type="ECO:0000256" key="4">
    <source>
        <dbReference type="ARBA" id="ARBA00022982"/>
    </source>
</evidence>
<dbReference type="InterPro" id="IPR009078">
    <property type="entry name" value="Ferritin-like_SF"/>
</dbReference>
<evidence type="ECO:0000256" key="2">
    <source>
        <dbReference type="ARBA" id="ARBA00022448"/>
    </source>
</evidence>
<dbReference type="InterPro" id="IPR052364">
    <property type="entry name" value="Rubrerythrin"/>
</dbReference>